<dbReference type="InterPro" id="IPR032474">
    <property type="entry name" value="Argonaute_N"/>
</dbReference>
<dbReference type="Proteomes" id="UP000789375">
    <property type="component" value="Unassembled WGS sequence"/>
</dbReference>
<dbReference type="EMBL" id="CAJVPP010000167">
    <property type="protein sequence ID" value="CAG8450219.1"/>
    <property type="molecule type" value="Genomic_DNA"/>
</dbReference>
<evidence type="ECO:0000313" key="2">
    <source>
        <dbReference type="EMBL" id="CAG8450219.1"/>
    </source>
</evidence>
<evidence type="ECO:0000313" key="3">
    <source>
        <dbReference type="Proteomes" id="UP000789375"/>
    </source>
</evidence>
<proteinExistence type="predicted"/>
<keyword evidence="3" id="KW-1185">Reference proteome</keyword>
<dbReference type="Pfam" id="PF16486">
    <property type="entry name" value="ArgoN"/>
    <property type="match status" value="1"/>
</dbReference>
<sequence>MSSNITDLVKYPGLGRIGHPIRIKANFFKITFLTNTNIHHYDLMITPQESFSQFEALYAGDVKLVFDGHKNIFTSRPLTFGDNSTFNISLQNNSRQYTFELIIKKVAVINMNDLHRFIYGN</sequence>
<gene>
    <name evidence="2" type="ORF">FMOSSE_LOCUS1460</name>
</gene>
<dbReference type="AlphaFoldDB" id="A0A9N8YVY9"/>
<feature type="domain" description="Protein argonaute N-terminal" evidence="1">
    <location>
        <begin position="20"/>
        <end position="118"/>
    </location>
</feature>
<organism evidence="2 3">
    <name type="scientific">Funneliformis mosseae</name>
    <name type="common">Endomycorrhizal fungus</name>
    <name type="synonym">Glomus mosseae</name>
    <dbReference type="NCBI Taxonomy" id="27381"/>
    <lineage>
        <taxon>Eukaryota</taxon>
        <taxon>Fungi</taxon>
        <taxon>Fungi incertae sedis</taxon>
        <taxon>Mucoromycota</taxon>
        <taxon>Glomeromycotina</taxon>
        <taxon>Glomeromycetes</taxon>
        <taxon>Glomerales</taxon>
        <taxon>Glomeraceae</taxon>
        <taxon>Funneliformis</taxon>
    </lineage>
</organism>
<evidence type="ECO:0000259" key="1">
    <source>
        <dbReference type="Pfam" id="PF16486"/>
    </source>
</evidence>
<comment type="caution">
    <text evidence="2">The sequence shown here is derived from an EMBL/GenBank/DDBJ whole genome shotgun (WGS) entry which is preliminary data.</text>
</comment>
<protein>
    <submittedName>
        <fullName evidence="2">13511_t:CDS:1</fullName>
    </submittedName>
</protein>
<name>A0A9N8YVY9_FUNMO</name>
<accession>A0A9N8YVY9</accession>
<reference evidence="2" key="1">
    <citation type="submission" date="2021-06" db="EMBL/GenBank/DDBJ databases">
        <authorList>
            <person name="Kallberg Y."/>
            <person name="Tangrot J."/>
            <person name="Rosling A."/>
        </authorList>
    </citation>
    <scope>NUCLEOTIDE SEQUENCE</scope>
    <source>
        <strain evidence="2">87-6 pot B 2015</strain>
    </source>
</reference>